<reference evidence="3" key="1">
    <citation type="submission" date="2007-07" db="EMBL/GenBank/DDBJ databases">
        <title>PCAP assembly of the Caenorhabditis remanei genome.</title>
        <authorList>
            <consortium name="The Caenorhabditis remanei Sequencing Consortium"/>
            <person name="Wilson R.K."/>
        </authorList>
    </citation>
    <scope>NUCLEOTIDE SEQUENCE [LARGE SCALE GENOMIC DNA]</scope>
    <source>
        <strain evidence="3">PB4641</strain>
    </source>
</reference>
<dbReference type="InterPro" id="IPR007883">
    <property type="entry name" value="DUF713"/>
</dbReference>
<organism evidence="4">
    <name type="scientific">Caenorhabditis remanei</name>
    <name type="common">Caenorhabditis vulgaris</name>
    <dbReference type="NCBI Taxonomy" id="31234"/>
    <lineage>
        <taxon>Eukaryota</taxon>
        <taxon>Metazoa</taxon>
        <taxon>Ecdysozoa</taxon>
        <taxon>Nematoda</taxon>
        <taxon>Chromadorea</taxon>
        <taxon>Rhabditida</taxon>
        <taxon>Rhabditina</taxon>
        <taxon>Rhabditomorpha</taxon>
        <taxon>Rhabditoidea</taxon>
        <taxon>Rhabditidae</taxon>
        <taxon>Peloderinae</taxon>
        <taxon>Caenorhabditis</taxon>
    </lineage>
</organism>
<dbReference type="HOGENOM" id="CLU_256993_0_0_1"/>
<sequence>MGKTLSVPVRTETSSSTFSEFKEKLDEITKDLSTVAGASTTEKVSEDEDVKKFEEALEGFRSDMLYNVRHDVLRIKIGLSLALDERYKSLLNREWLETLHKAFEELNASYPFWDEDTVEADDSQGSSSMSDVDVPKLEESKRLNMGSTTSSETNPCFTDDCFLRVPGHDEEREKFDKRLFEAREVKGDHNIKVFKEDIRTLETVMIMCLFKLSQYSLDYKLLVKDLKNEDKTMNEWLGLIRNTVFRNFNVMKQSKISFAIRKAEGVTVDGCYDTWSLSFKRLRPTVKTEKISGKRNTQTGSEEQRVLETYDFEEVLQESSEEIRTTFDLRLSIRRQMDEKIQERRRRKLDRIMIEEDFFEMNRTHPQERAEIEVVKSAEYSNGIPINQKTASVDNSQSSSRKVKNGNNVSIPQSFESDEPTSSNSHRPERGGVGFQQDEVEDTSSNATRITEPDFTDDCFLLVPDLSDEREHFYLKLIENKKVNNDRKIEQFSSSTQYAKYSNGKPENQETASEKKENSDTDDFEKLLMQKMQENSGLDEKIRELNAQIEQQKLKMEEDKKNADQKIEAEARQFEERRKRIEIKIKNGNNVDIPQSSESDQPTSSNTDRPGKISVGFQQDKMEDTDRPSTSQDSKIYKDIEDPKEYEPKSNVKIEEMAESFEITGGSSVSTVNKEEPEELDEKFKKNDREFREETSGNLNNIMGMGSMNSIDWTKPDFTDDCFFQVPGCDKEREVFYQLLYQEKKLNNQNKVIGYQEQTRTIETVMFFCLYKLSNRSFEYNVLTKQVENENVVSDEKLQQLYKHLLATIFCNFAIQKRLKISMEIRKTTDRMKNEIYDCYNLQYKKSRSFQENKATEEEKTPPTGNKNSYVYVTVKQKTIVPDNQVEETSNNSQEDQLEESNENATIGDNSPHETTDKSTTPYTNKKEESKDSEADDFEKLLLREIQEDNVEDEKIRELNEKIELQKVKMEEDKKNADQKIEAEEKEFEEKIKKTEKKFREAEKQKQKLNDEDMKKRRKDREEYERETEKIRQEHMKELHNFVAGFCKCIELKMKWEMKEDEWADWLKKLRSLIARARNQFLSFETSIQSYGVEDKESRCWVEEDLQKLRQEVLSTHVELYKAYFIIKDLSTQHTGHIFLFILQKQLSKICGLLLAVLKGIDETKIEEEKCLENLRILFSQFDSSDIYYTSELKKLDREQDSEKYKDIEDPKEYVPKTNVNIEEMTESSEPAESSPGNLWSCSADNGYCLVENGRKSENQGESKVDQSGVVVESFGSSTMSDAEVPELEESVGNSITMVGNKDPKELDEKLKRMEGEFRIDMEQKQAAQKEKINQSRREREEMEREISDFKLNEEMEKGLC</sequence>
<proteinExistence type="predicted"/>
<evidence type="ECO:0000313" key="4">
    <source>
        <dbReference type="Proteomes" id="UP000008281"/>
    </source>
</evidence>
<dbReference type="eggNOG" id="ENOG502TIGH">
    <property type="taxonomic scope" value="Eukaryota"/>
</dbReference>
<evidence type="ECO:0000256" key="1">
    <source>
        <dbReference type="SAM" id="Coils"/>
    </source>
</evidence>
<feature type="compositionally biased region" description="Basic and acidic residues" evidence="2">
    <location>
        <begin position="850"/>
        <end position="861"/>
    </location>
</feature>
<name>E3NAZ7_CAERE</name>
<accession>E3NAZ7</accession>
<feature type="coiled-coil region" evidence="1">
    <location>
        <begin position="528"/>
        <end position="584"/>
    </location>
</feature>
<dbReference type="PANTHER" id="PTHR21566">
    <property type="entry name" value="CILIA- AND FLAGELLA-ASSOCIATED PROTEIN 251-LIKE-RELATED-RELATED"/>
    <property type="match status" value="1"/>
</dbReference>
<feature type="compositionally biased region" description="Basic and acidic residues" evidence="2">
    <location>
        <begin position="925"/>
        <end position="938"/>
    </location>
</feature>
<evidence type="ECO:0000256" key="2">
    <source>
        <dbReference type="SAM" id="MobiDB-lite"/>
    </source>
</evidence>
<feature type="compositionally biased region" description="Basic and acidic residues" evidence="2">
    <location>
        <begin position="635"/>
        <end position="649"/>
    </location>
</feature>
<evidence type="ECO:0000313" key="3">
    <source>
        <dbReference type="EMBL" id="EFO91730.1"/>
    </source>
</evidence>
<protein>
    <submittedName>
        <fullName evidence="3">Uncharacterized protein</fullName>
    </submittedName>
</protein>
<keyword evidence="4" id="KW-1185">Reference proteome</keyword>
<feature type="compositionally biased region" description="Polar residues" evidence="2">
    <location>
        <begin position="386"/>
        <end position="425"/>
    </location>
</feature>
<feature type="region of interest" description="Disordered" evidence="2">
    <location>
        <begin position="850"/>
        <end position="938"/>
    </location>
</feature>
<dbReference type="PANTHER" id="PTHR21566:SF7">
    <property type="entry name" value="DUF4455 DOMAIN-CONTAINING PROTEIN-RELATED"/>
    <property type="match status" value="1"/>
</dbReference>
<feature type="compositionally biased region" description="Polar residues" evidence="2">
    <location>
        <begin position="494"/>
        <end position="511"/>
    </location>
</feature>
<gene>
    <name evidence="3" type="ORF">CRE_06066</name>
</gene>
<feature type="region of interest" description="Disordered" evidence="2">
    <location>
        <begin position="386"/>
        <end position="451"/>
    </location>
</feature>
<dbReference type="InParanoid" id="E3NAZ7"/>
<dbReference type="STRING" id="31234.E3NAZ7"/>
<dbReference type="OrthoDB" id="5901016at2759"/>
<dbReference type="Pfam" id="PF05218">
    <property type="entry name" value="DUF713"/>
    <property type="match status" value="1"/>
</dbReference>
<feature type="region of interest" description="Disordered" evidence="2">
    <location>
        <begin position="494"/>
        <end position="520"/>
    </location>
</feature>
<keyword evidence="1" id="KW-0175">Coiled coil</keyword>
<feature type="compositionally biased region" description="Polar residues" evidence="2">
    <location>
        <begin position="587"/>
        <end position="608"/>
    </location>
</feature>
<feature type="region of interest" description="Disordered" evidence="2">
    <location>
        <begin position="1323"/>
        <end position="1361"/>
    </location>
</feature>
<feature type="region of interest" description="Disordered" evidence="2">
    <location>
        <begin position="586"/>
        <end position="649"/>
    </location>
</feature>
<dbReference type="Proteomes" id="UP000008281">
    <property type="component" value="Unassembled WGS sequence"/>
</dbReference>
<dbReference type="EMBL" id="DS268580">
    <property type="protein sequence ID" value="EFO91730.1"/>
    <property type="molecule type" value="Genomic_DNA"/>
</dbReference>
<feature type="region of interest" description="Disordered" evidence="2">
    <location>
        <begin position="999"/>
        <end position="1024"/>
    </location>
</feature>